<evidence type="ECO:0000313" key="1">
    <source>
        <dbReference type="EMBL" id="CAK9084896.1"/>
    </source>
</evidence>
<comment type="caution">
    <text evidence="1">The sequence shown here is derived from an EMBL/GenBank/DDBJ whole genome shotgun (WGS) entry which is preliminary data.</text>
</comment>
<evidence type="ECO:0000313" key="2">
    <source>
        <dbReference type="Proteomes" id="UP001642464"/>
    </source>
</evidence>
<dbReference type="Proteomes" id="UP001642464">
    <property type="component" value="Unassembled WGS sequence"/>
</dbReference>
<gene>
    <name evidence="1" type="ORF">SCF082_LOCUS40251</name>
</gene>
<accession>A0ABP0QD00</accession>
<organism evidence="1 2">
    <name type="scientific">Durusdinium trenchii</name>
    <dbReference type="NCBI Taxonomy" id="1381693"/>
    <lineage>
        <taxon>Eukaryota</taxon>
        <taxon>Sar</taxon>
        <taxon>Alveolata</taxon>
        <taxon>Dinophyceae</taxon>
        <taxon>Suessiales</taxon>
        <taxon>Symbiodiniaceae</taxon>
        <taxon>Durusdinium</taxon>
    </lineage>
</organism>
<name>A0ABP0QD00_9DINO</name>
<keyword evidence="2" id="KW-1185">Reference proteome</keyword>
<protein>
    <submittedName>
        <fullName evidence="1">C3H1-type domain-containing protein</fullName>
    </submittedName>
</protein>
<sequence>MATWRGYDDEITWGYEPMKVQPSDMMSIWNFVESNGHAFSNVGQQEPKFVKLAGKVQKARKKSESDSDGSTATEASLGSLGHPWMCRRPCVYVAAHRASCPQGTNCGYCHLRHPQRRTTFDKRQREYLRNLTEAEMLTVLLPQLKSKALKMRPTAWKVIRILEEKLALAGGQQDLETIPMASLISVLEHMNFSWLVTLAPCKDDPDLVAVMDELRIEYS</sequence>
<dbReference type="EMBL" id="CAXAMM010039229">
    <property type="protein sequence ID" value="CAK9084896.1"/>
    <property type="molecule type" value="Genomic_DNA"/>
</dbReference>
<proteinExistence type="predicted"/>
<reference evidence="1 2" key="1">
    <citation type="submission" date="2024-02" db="EMBL/GenBank/DDBJ databases">
        <authorList>
            <person name="Chen Y."/>
            <person name="Shah S."/>
            <person name="Dougan E. K."/>
            <person name="Thang M."/>
            <person name="Chan C."/>
        </authorList>
    </citation>
    <scope>NUCLEOTIDE SEQUENCE [LARGE SCALE GENOMIC DNA]</scope>
</reference>